<dbReference type="AlphaFoldDB" id="A0A0F8X9Z4"/>
<proteinExistence type="predicted"/>
<evidence type="ECO:0000313" key="2">
    <source>
        <dbReference type="EMBL" id="KKK65628.1"/>
    </source>
</evidence>
<dbReference type="GO" id="GO:0003723">
    <property type="term" value="F:RNA binding"/>
    <property type="evidence" value="ECO:0007669"/>
    <property type="project" value="InterPro"/>
</dbReference>
<feature type="domain" description="RNase E/G thioredoxin-like" evidence="1">
    <location>
        <begin position="12"/>
        <end position="94"/>
    </location>
</feature>
<comment type="caution">
    <text evidence="2">The sequence shown here is derived from an EMBL/GenBank/DDBJ whole genome shotgun (WGS) entry which is preliminary data.</text>
</comment>
<organism evidence="2">
    <name type="scientific">marine sediment metagenome</name>
    <dbReference type="NCBI Taxonomy" id="412755"/>
    <lineage>
        <taxon>unclassified sequences</taxon>
        <taxon>metagenomes</taxon>
        <taxon>ecological metagenomes</taxon>
    </lineage>
</organism>
<dbReference type="GO" id="GO:0005737">
    <property type="term" value="C:cytoplasm"/>
    <property type="evidence" value="ECO:0007669"/>
    <property type="project" value="TreeGrafter"/>
</dbReference>
<protein>
    <recommendedName>
        <fullName evidence="1">RNase E/G thioredoxin-like domain-containing protein</fullName>
    </recommendedName>
</protein>
<name>A0A0F8X9Z4_9ZZZZ</name>
<accession>A0A0F8X9Z4</accession>
<dbReference type="PANTHER" id="PTHR30001">
    <property type="entry name" value="RIBONUCLEASE"/>
    <property type="match status" value="1"/>
</dbReference>
<dbReference type="Pfam" id="PF20833">
    <property type="entry name" value="RNase_E_G_Thio"/>
    <property type="match status" value="1"/>
</dbReference>
<feature type="non-terminal residue" evidence="2">
    <location>
        <position position="1"/>
    </location>
</feature>
<evidence type="ECO:0000259" key="1">
    <source>
        <dbReference type="Pfam" id="PF20833"/>
    </source>
</evidence>
<gene>
    <name evidence="2" type="ORF">LCGC14_2972220</name>
</gene>
<dbReference type="GO" id="GO:0006364">
    <property type="term" value="P:rRNA processing"/>
    <property type="evidence" value="ECO:0007669"/>
    <property type="project" value="TreeGrafter"/>
</dbReference>
<dbReference type="FunFam" id="3.40.1260.20:FF:000001">
    <property type="entry name" value="Ribonuclease G Rng"/>
    <property type="match status" value="1"/>
</dbReference>
<dbReference type="PANTHER" id="PTHR30001:SF0">
    <property type="entry name" value="RIBONUCLEASE G"/>
    <property type="match status" value="1"/>
</dbReference>
<dbReference type="InterPro" id="IPR048583">
    <property type="entry name" value="RNase_E_G_thioredoxin-like"/>
</dbReference>
<dbReference type="GO" id="GO:0004540">
    <property type="term" value="F:RNA nuclease activity"/>
    <property type="evidence" value="ECO:0007669"/>
    <property type="project" value="InterPro"/>
</dbReference>
<dbReference type="Gene3D" id="3.40.1260.20">
    <property type="entry name" value="Ribonuclease E, catalytic domain"/>
    <property type="match status" value="1"/>
</dbReference>
<dbReference type="EMBL" id="LAZR01060456">
    <property type="protein sequence ID" value="KKK65628.1"/>
    <property type="molecule type" value="Genomic_DNA"/>
</dbReference>
<dbReference type="InterPro" id="IPR004659">
    <property type="entry name" value="RNase_E/G"/>
</dbReference>
<reference evidence="2" key="1">
    <citation type="journal article" date="2015" name="Nature">
        <title>Complex archaea that bridge the gap between prokaryotes and eukaryotes.</title>
        <authorList>
            <person name="Spang A."/>
            <person name="Saw J.H."/>
            <person name="Jorgensen S.L."/>
            <person name="Zaremba-Niedzwiedzka K."/>
            <person name="Martijn J."/>
            <person name="Lind A.E."/>
            <person name="van Eijk R."/>
            <person name="Schleper C."/>
            <person name="Guy L."/>
            <person name="Ettema T.J."/>
        </authorList>
    </citation>
    <scope>NUCLEOTIDE SEQUENCE</scope>
</reference>
<sequence>TRESLEHILCDVCPACSGRGSQKTVETVCYEILREIVRVNRAYAADKFMVYAAPAVSEALLNDEYHNLAELELFIGKQVSIQTESLYSQEQFDVVMM</sequence>